<dbReference type="PROSITE" id="PS51197">
    <property type="entry name" value="HTH_RRF2_2"/>
    <property type="match status" value="1"/>
</dbReference>
<dbReference type="NCBIfam" id="TIGR02944">
    <property type="entry name" value="suf_reg_Xantho"/>
    <property type="match status" value="1"/>
</dbReference>
<comment type="caution">
    <text evidence="1">The sequence shown here is derived from an EMBL/GenBank/DDBJ whole genome shotgun (WGS) entry which is preliminary data.</text>
</comment>
<name>D5RT53_9PROT</name>
<gene>
    <name evidence="1" type="ORF">HMPREF0731_4265</name>
</gene>
<dbReference type="GO" id="GO:0005829">
    <property type="term" value="C:cytosol"/>
    <property type="evidence" value="ECO:0007669"/>
    <property type="project" value="TreeGrafter"/>
</dbReference>
<dbReference type="InterPro" id="IPR036388">
    <property type="entry name" value="WH-like_DNA-bd_sf"/>
</dbReference>
<evidence type="ECO:0000313" key="2">
    <source>
        <dbReference type="Proteomes" id="UP000005324"/>
    </source>
</evidence>
<dbReference type="InterPro" id="IPR036390">
    <property type="entry name" value="WH_DNA-bd_sf"/>
</dbReference>
<sequence>MTIEGVGRICRKRTRTVRFEEKVRVLRLSKLTDYAVVVLARLEAEGGVQTAPGLAAATGIAEPTVSKVLKHLGHASLVEGLRGARGGYRLARPLSSIPLSDVICAIDGPIALTACVDGATGGCEAEGLCPVRGRWDPVNEAIRAALSAISVADIAAPRSAPGCRRPAVSAALSALSASLPAAE</sequence>
<dbReference type="Pfam" id="PF02082">
    <property type="entry name" value="Rrf2"/>
    <property type="match status" value="1"/>
</dbReference>
<dbReference type="EMBL" id="ADVL01000778">
    <property type="protein sequence ID" value="EFH09518.1"/>
    <property type="molecule type" value="Genomic_DNA"/>
</dbReference>
<evidence type="ECO:0000313" key="1">
    <source>
        <dbReference type="EMBL" id="EFH09518.1"/>
    </source>
</evidence>
<keyword evidence="2" id="KW-1185">Reference proteome</keyword>
<organism evidence="1 2">
    <name type="scientific">Pseudoroseomonas cervicalis ATCC 49957</name>
    <dbReference type="NCBI Taxonomy" id="525371"/>
    <lineage>
        <taxon>Bacteria</taxon>
        <taxon>Pseudomonadati</taxon>
        <taxon>Pseudomonadota</taxon>
        <taxon>Alphaproteobacteria</taxon>
        <taxon>Acetobacterales</taxon>
        <taxon>Roseomonadaceae</taxon>
        <taxon>Roseomonas</taxon>
    </lineage>
</organism>
<dbReference type="AlphaFoldDB" id="D5RT53"/>
<dbReference type="InterPro" id="IPR014290">
    <property type="entry name" value="SUF_FeS_clus_asmbl_reg"/>
</dbReference>
<proteinExistence type="predicted"/>
<accession>D5RT53</accession>
<dbReference type="HOGENOM" id="CLU_107144_1_2_5"/>
<dbReference type="NCBIfam" id="TIGR00738">
    <property type="entry name" value="rrf2_super"/>
    <property type="match status" value="1"/>
</dbReference>
<dbReference type="PANTHER" id="PTHR33221">
    <property type="entry name" value="WINGED HELIX-TURN-HELIX TRANSCRIPTIONAL REGULATOR, RRF2 FAMILY"/>
    <property type="match status" value="1"/>
</dbReference>
<dbReference type="Proteomes" id="UP000005324">
    <property type="component" value="Unassembled WGS sequence"/>
</dbReference>
<dbReference type="SUPFAM" id="SSF46785">
    <property type="entry name" value="Winged helix' DNA-binding domain"/>
    <property type="match status" value="1"/>
</dbReference>
<reference evidence="1 2" key="1">
    <citation type="submission" date="2010-04" db="EMBL/GenBank/DDBJ databases">
        <authorList>
            <person name="Qin X."/>
            <person name="Bachman B."/>
            <person name="Battles P."/>
            <person name="Bell A."/>
            <person name="Bess C."/>
            <person name="Bickham C."/>
            <person name="Chaboub L."/>
            <person name="Chen D."/>
            <person name="Coyle M."/>
            <person name="Deiros D.R."/>
            <person name="Dinh H."/>
            <person name="Forbes L."/>
            <person name="Fowler G."/>
            <person name="Francisco L."/>
            <person name="Fu Q."/>
            <person name="Gubbala S."/>
            <person name="Hale W."/>
            <person name="Han Y."/>
            <person name="Hemphill L."/>
            <person name="Highlander S.K."/>
            <person name="Hirani K."/>
            <person name="Hogues M."/>
            <person name="Jackson L."/>
            <person name="Jakkamsetti A."/>
            <person name="Javaid M."/>
            <person name="Jiang H."/>
            <person name="Korchina V."/>
            <person name="Kovar C."/>
            <person name="Lara F."/>
            <person name="Lee S."/>
            <person name="Mata R."/>
            <person name="Mathew T."/>
            <person name="Moen C."/>
            <person name="Morales K."/>
            <person name="Munidasa M."/>
            <person name="Nazareth L."/>
            <person name="Ngo R."/>
            <person name="Nguyen L."/>
            <person name="Okwuonu G."/>
            <person name="Ongeri F."/>
            <person name="Patil S."/>
            <person name="Petrosino J."/>
            <person name="Pham C."/>
            <person name="Pham P."/>
            <person name="Pu L.-L."/>
            <person name="Puazo M."/>
            <person name="Raj R."/>
            <person name="Reid J."/>
            <person name="Rouhana J."/>
            <person name="Saada N."/>
            <person name="Shang Y."/>
            <person name="Simmons D."/>
            <person name="Thornton R."/>
            <person name="Warren J."/>
            <person name="Weissenberger G."/>
            <person name="Zhang J."/>
            <person name="Zhang L."/>
            <person name="Zhou C."/>
            <person name="Zhu D."/>
            <person name="Muzny D."/>
            <person name="Worley K."/>
            <person name="Gibbs R."/>
        </authorList>
    </citation>
    <scope>NUCLEOTIDE SEQUENCE [LARGE SCALE GENOMIC DNA]</scope>
    <source>
        <strain evidence="1 2">ATCC 49957</strain>
    </source>
</reference>
<dbReference type="Gene3D" id="1.10.10.10">
    <property type="entry name" value="Winged helix-like DNA-binding domain superfamily/Winged helix DNA-binding domain"/>
    <property type="match status" value="1"/>
</dbReference>
<dbReference type="GO" id="GO:0003700">
    <property type="term" value="F:DNA-binding transcription factor activity"/>
    <property type="evidence" value="ECO:0007669"/>
    <property type="project" value="TreeGrafter"/>
</dbReference>
<protein>
    <submittedName>
        <fullName evidence="1">FeS assembly SUF system regulator</fullName>
    </submittedName>
</protein>
<dbReference type="InterPro" id="IPR000944">
    <property type="entry name" value="Tscrpt_reg_Rrf2"/>
</dbReference>
<dbReference type="PANTHER" id="PTHR33221:SF2">
    <property type="entry name" value="TRANSCRIPTIONAL REGULATOR"/>
    <property type="match status" value="1"/>
</dbReference>